<evidence type="ECO:0000313" key="2">
    <source>
        <dbReference type="EMBL" id="MFC5604795.1"/>
    </source>
</evidence>
<dbReference type="InterPro" id="IPR003708">
    <property type="entry name" value="SecB"/>
</dbReference>
<accession>A0ABW0U211</accession>
<sequence>MVNKNEKSIRSVASSFLFNEYVVKNVVFELNDNFQQSDSIDLDFKLDTDFYLNEQEDQAMVLLRCVIFDDYEQKNYPFYINIEIVGSFSLNGDFSSEEIVDLCRLNATAVLFPYLRAFVSNLTSLAGVPNLILPTVNISKLLED</sequence>
<organism evidence="2 3">
    <name type="scientific">Sporosarcina koreensis</name>
    <dbReference type="NCBI Taxonomy" id="334735"/>
    <lineage>
        <taxon>Bacteria</taxon>
        <taxon>Bacillati</taxon>
        <taxon>Bacillota</taxon>
        <taxon>Bacilli</taxon>
        <taxon>Bacillales</taxon>
        <taxon>Caryophanaceae</taxon>
        <taxon>Sporosarcina</taxon>
    </lineage>
</organism>
<dbReference type="SUPFAM" id="SSF54611">
    <property type="entry name" value="SecB-like"/>
    <property type="match status" value="1"/>
</dbReference>
<dbReference type="PANTHER" id="PTHR36918">
    <property type="match status" value="1"/>
</dbReference>
<dbReference type="EMBL" id="JBHSNP010000029">
    <property type="protein sequence ID" value="MFC5604795.1"/>
    <property type="molecule type" value="Genomic_DNA"/>
</dbReference>
<evidence type="ECO:0000313" key="3">
    <source>
        <dbReference type="Proteomes" id="UP001596071"/>
    </source>
</evidence>
<reference evidence="3" key="1">
    <citation type="journal article" date="2019" name="Int. J. Syst. Evol. Microbiol.">
        <title>The Global Catalogue of Microorganisms (GCM) 10K type strain sequencing project: providing services to taxonomists for standard genome sequencing and annotation.</title>
        <authorList>
            <consortium name="The Broad Institute Genomics Platform"/>
            <consortium name="The Broad Institute Genome Sequencing Center for Infectious Disease"/>
            <person name="Wu L."/>
            <person name="Ma J."/>
        </authorList>
    </citation>
    <scope>NUCLEOTIDE SEQUENCE [LARGE SCALE GENOMIC DNA]</scope>
    <source>
        <strain evidence="3">KACC 11299</strain>
    </source>
</reference>
<dbReference type="Gene3D" id="3.10.420.10">
    <property type="entry name" value="SecB-like"/>
    <property type="match status" value="1"/>
</dbReference>
<dbReference type="InterPro" id="IPR035958">
    <property type="entry name" value="SecB-like_sf"/>
</dbReference>
<comment type="similarity">
    <text evidence="1">Belongs to the SecB family.</text>
</comment>
<dbReference type="PANTHER" id="PTHR36918:SF1">
    <property type="entry name" value="PROTEIN-EXPORT PROTEIN SECB"/>
    <property type="match status" value="1"/>
</dbReference>
<keyword evidence="3" id="KW-1185">Reference proteome</keyword>
<protein>
    <submittedName>
        <fullName evidence="2">Protein-export chaperone SecB</fullName>
    </submittedName>
</protein>
<dbReference type="Pfam" id="PF02556">
    <property type="entry name" value="SecB"/>
    <property type="match status" value="1"/>
</dbReference>
<comment type="caution">
    <text evidence="2">The sequence shown here is derived from an EMBL/GenBank/DDBJ whole genome shotgun (WGS) entry which is preliminary data.</text>
</comment>
<gene>
    <name evidence="2" type="ORF">ACFPTP_16285</name>
</gene>
<proteinExistence type="inferred from homology"/>
<name>A0ABW0U211_9BACL</name>
<evidence type="ECO:0000256" key="1">
    <source>
        <dbReference type="ARBA" id="ARBA00009990"/>
    </source>
</evidence>
<dbReference type="RefSeq" id="WP_381446975.1">
    <property type="nucleotide sequence ID" value="NZ_JBHSNP010000029.1"/>
</dbReference>
<dbReference type="Proteomes" id="UP001596071">
    <property type="component" value="Unassembled WGS sequence"/>
</dbReference>